<dbReference type="EMBL" id="JAFREP010000055">
    <property type="protein sequence ID" value="MBO1323270.1"/>
    <property type="molecule type" value="Genomic_DNA"/>
</dbReference>
<evidence type="ECO:0000256" key="1">
    <source>
        <dbReference type="SAM" id="MobiDB-lite"/>
    </source>
</evidence>
<organism evidence="2 3">
    <name type="scientific">Acanthopleuribacter pedis</name>
    <dbReference type="NCBI Taxonomy" id="442870"/>
    <lineage>
        <taxon>Bacteria</taxon>
        <taxon>Pseudomonadati</taxon>
        <taxon>Acidobacteriota</taxon>
        <taxon>Holophagae</taxon>
        <taxon>Acanthopleuribacterales</taxon>
        <taxon>Acanthopleuribacteraceae</taxon>
        <taxon>Acanthopleuribacter</taxon>
    </lineage>
</organism>
<evidence type="ECO:0000313" key="3">
    <source>
        <dbReference type="Proteomes" id="UP000664417"/>
    </source>
</evidence>
<protein>
    <recommendedName>
        <fullName evidence="4">CRISPR-associated protein Cas1</fullName>
    </recommendedName>
</protein>
<dbReference type="InterPro" id="IPR042206">
    <property type="entry name" value="CRISPR-assoc_Cas1_C"/>
</dbReference>
<name>A0A8J7QR51_9BACT</name>
<keyword evidence="3" id="KW-1185">Reference proteome</keyword>
<comment type="caution">
    <text evidence="2">The sequence shown here is derived from an EMBL/GenBank/DDBJ whole genome shotgun (WGS) entry which is preliminary data.</text>
</comment>
<proteinExistence type="predicted"/>
<gene>
    <name evidence="2" type="ORF">J3U88_32695</name>
</gene>
<reference evidence="2" key="1">
    <citation type="submission" date="2021-03" db="EMBL/GenBank/DDBJ databases">
        <authorList>
            <person name="Wang G."/>
        </authorList>
    </citation>
    <scope>NUCLEOTIDE SEQUENCE</scope>
    <source>
        <strain evidence="2">KCTC 12899</strain>
    </source>
</reference>
<feature type="region of interest" description="Disordered" evidence="1">
    <location>
        <begin position="97"/>
        <end position="117"/>
    </location>
</feature>
<accession>A0A8J7QR51</accession>
<sequence>MYGISEAAILAAGYSPAIGFVHVGKPRSFVYDVADLIKFETVVPVAFEVAADQVSDPVREVRLRCHDAFRRTKILERLIPLIGEVLAAGGLEQPKETGVVGPAFEDEIGSGDAGHRG</sequence>
<dbReference type="AlphaFoldDB" id="A0A8J7QR51"/>
<dbReference type="Proteomes" id="UP000664417">
    <property type="component" value="Unassembled WGS sequence"/>
</dbReference>
<dbReference type="Gene3D" id="1.20.120.920">
    <property type="entry name" value="CRISPR-associated endonuclease Cas1, C-terminal domain"/>
    <property type="match status" value="1"/>
</dbReference>
<evidence type="ECO:0000313" key="2">
    <source>
        <dbReference type="EMBL" id="MBO1323270.1"/>
    </source>
</evidence>
<evidence type="ECO:0008006" key="4">
    <source>
        <dbReference type="Google" id="ProtNLM"/>
    </source>
</evidence>